<accession>A0A2T9Z4C0</accession>
<dbReference type="InterPro" id="IPR036936">
    <property type="entry name" value="CRIB_dom_sf"/>
</dbReference>
<dbReference type="InterPro" id="IPR033923">
    <property type="entry name" value="PAK_BD"/>
</dbReference>
<dbReference type="CDD" id="cd01093">
    <property type="entry name" value="CRIB_PAK_like"/>
    <property type="match status" value="1"/>
</dbReference>
<keyword evidence="8" id="KW-0418">Kinase</keyword>
<evidence type="ECO:0000256" key="5">
    <source>
        <dbReference type="ARBA" id="ARBA00022527"/>
    </source>
</evidence>
<evidence type="ECO:0000256" key="6">
    <source>
        <dbReference type="ARBA" id="ARBA00022679"/>
    </source>
</evidence>
<protein>
    <recommendedName>
        <fullName evidence="3">non-specific serine/threonine protein kinase</fullName>
        <ecNumber evidence="3">2.7.11.1</ecNumber>
    </recommendedName>
</protein>
<keyword evidence="5" id="KW-0723">Serine/threonine-protein kinase</keyword>
<evidence type="ECO:0000259" key="14">
    <source>
        <dbReference type="PROSITE" id="PS50011"/>
    </source>
</evidence>
<dbReference type="InterPro" id="IPR017441">
    <property type="entry name" value="Protein_kinase_ATP_BS"/>
</dbReference>
<dbReference type="PANTHER" id="PTHR45832">
    <property type="entry name" value="SERINE/THREONINE-PROTEIN KINASE SAMKA-RELATED-RELATED"/>
    <property type="match status" value="1"/>
</dbReference>
<dbReference type="PROSITE" id="PS00108">
    <property type="entry name" value="PROTEIN_KINASE_ST"/>
    <property type="match status" value="1"/>
</dbReference>
<evidence type="ECO:0000313" key="18">
    <source>
        <dbReference type="Proteomes" id="UP000245699"/>
    </source>
</evidence>
<dbReference type="Gene3D" id="3.90.810.10">
    <property type="entry name" value="CRIB domain"/>
    <property type="match status" value="1"/>
</dbReference>
<evidence type="ECO:0000313" key="17">
    <source>
        <dbReference type="EMBL" id="PVU99455.1"/>
    </source>
</evidence>
<dbReference type="EMBL" id="MBFT01000035">
    <property type="protein sequence ID" value="PVU99455.1"/>
    <property type="molecule type" value="Genomic_DNA"/>
</dbReference>
<dbReference type="GO" id="GO:0004674">
    <property type="term" value="F:protein serine/threonine kinase activity"/>
    <property type="evidence" value="ECO:0007669"/>
    <property type="project" value="UniProtKB-KW"/>
</dbReference>
<dbReference type="AlphaFoldDB" id="A0A2T9Z4C0"/>
<dbReference type="GO" id="GO:0005737">
    <property type="term" value="C:cytoplasm"/>
    <property type="evidence" value="ECO:0007669"/>
    <property type="project" value="UniProtKB-SubCell"/>
</dbReference>
<dbReference type="InterPro" id="IPR000719">
    <property type="entry name" value="Prot_kinase_dom"/>
</dbReference>
<dbReference type="PANTHER" id="PTHR45832:SF22">
    <property type="entry name" value="SERINE_THREONINE-PROTEIN KINASE SAMKA-RELATED"/>
    <property type="match status" value="1"/>
</dbReference>
<keyword evidence="7 12" id="KW-0547">Nucleotide-binding</keyword>
<evidence type="ECO:0000256" key="10">
    <source>
        <dbReference type="ARBA" id="ARBA00047899"/>
    </source>
</evidence>
<reference evidence="17 18" key="1">
    <citation type="journal article" date="2018" name="MBio">
        <title>Comparative Genomics Reveals the Core Gene Toolbox for the Fungus-Insect Symbiosis.</title>
        <authorList>
            <person name="Wang Y."/>
            <person name="Stata M."/>
            <person name="Wang W."/>
            <person name="Stajich J.E."/>
            <person name="White M.M."/>
            <person name="Moncalvo J.M."/>
        </authorList>
    </citation>
    <scope>NUCLEOTIDE SEQUENCE [LARGE SCALE GENOMIC DNA]</scope>
    <source>
        <strain evidence="17 18">AUS-77-4</strain>
    </source>
</reference>
<organism evidence="17 18">
    <name type="scientific">Furculomyces boomerangus</name>
    <dbReference type="NCBI Taxonomy" id="61424"/>
    <lineage>
        <taxon>Eukaryota</taxon>
        <taxon>Fungi</taxon>
        <taxon>Fungi incertae sedis</taxon>
        <taxon>Zoopagomycota</taxon>
        <taxon>Kickxellomycotina</taxon>
        <taxon>Harpellomycetes</taxon>
        <taxon>Harpellales</taxon>
        <taxon>Harpellaceae</taxon>
        <taxon>Furculomyces</taxon>
    </lineage>
</organism>
<comment type="caution">
    <text evidence="17">The sequence shown here is derived from an EMBL/GenBank/DDBJ whole genome shotgun (WGS) entry which is preliminary data.</text>
</comment>
<dbReference type="FunFam" id="1.10.510.10:FF:000011">
    <property type="entry name" value="Non-specific serine/threonine protein kinase"/>
    <property type="match status" value="1"/>
</dbReference>
<dbReference type="EMBL" id="MBFT01000472">
    <property type="protein sequence ID" value="PVU90587.1"/>
    <property type="molecule type" value="Genomic_DNA"/>
</dbReference>
<comment type="similarity">
    <text evidence="2">Belongs to the protein kinase superfamily. STE Ser/Thr protein kinase family. STE20 subfamily.</text>
</comment>
<evidence type="ECO:0000256" key="4">
    <source>
        <dbReference type="ARBA" id="ARBA00022490"/>
    </source>
</evidence>
<comment type="catalytic activity">
    <reaction evidence="11">
        <text>L-seryl-[protein] + ATP = O-phospho-L-seryl-[protein] + ADP + H(+)</text>
        <dbReference type="Rhea" id="RHEA:17989"/>
        <dbReference type="Rhea" id="RHEA-COMP:9863"/>
        <dbReference type="Rhea" id="RHEA-COMP:11604"/>
        <dbReference type="ChEBI" id="CHEBI:15378"/>
        <dbReference type="ChEBI" id="CHEBI:29999"/>
        <dbReference type="ChEBI" id="CHEBI:30616"/>
        <dbReference type="ChEBI" id="CHEBI:83421"/>
        <dbReference type="ChEBI" id="CHEBI:456216"/>
        <dbReference type="EC" id="2.7.11.1"/>
    </reaction>
</comment>
<dbReference type="Pfam" id="PF00786">
    <property type="entry name" value="PBD"/>
    <property type="match status" value="1"/>
</dbReference>
<feature type="region of interest" description="Disordered" evidence="13">
    <location>
        <begin position="448"/>
        <end position="472"/>
    </location>
</feature>
<dbReference type="PROSITE" id="PS00107">
    <property type="entry name" value="PROTEIN_KINASE_ATP"/>
    <property type="match status" value="1"/>
</dbReference>
<dbReference type="OrthoDB" id="248923at2759"/>
<dbReference type="SMART" id="SM00220">
    <property type="entry name" value="S_TKc"/>
    <property type="match status" value="1"/>
</dbReference>
<evidence type="ECO:0000256" key="13">
    <source>
        <dbReference type="SAM" id="MobiDB-lite"/>
    </source>
</evidence>
<evidence type="ECO:0000256" key="8">
    <source>
        <dbReference type="ARBA" id="ARBA00022777"/>
    </source>
</evidence>
<feature type="region of interest" description="Disordered" evidence="13">
    <location>
        <begin position="56"/>
        <end position="107"/>
    </location>
</feature>
<feature type="domain" description="Protein kinase" evidence="14">
    <location>
        <begin position="692"/>
        <end position="943"/>
    </location>
</feature>
<evidence type="ECO:0000256" key="12">
    <source>
        <dbReference type="PROSITE-ProRule" id="PRU10141"/>
    </source>
</evidence>
<dbReference type="InterPro" id="IPR008271">
    <property type="entry name" value="Ser/Thr_kinase_AS"/>
</dbReference>
<keyword evidence="18" id="KW-1185">Reference proteome</keyword>
<dbReference type="InterPro" id="IPR051931">
    <property type="entry name" value="PAK3-like"/>
</dbReference>
<keyword evidence="9 12" id="KW-0067">ATP-binding</keyword>
<dbReference type="InterPro" id="IPR000095">
    <property type="entry name" value="CRIB_dom"/>
</dbReference>
<dbReference type="Gene3D" id="1.10.510.10">
    <property type="entry name" value="Transferase(Phosphotransferase) domain 1"/>
    <property type="match status" value="1"/>
</dbReference>
<evidence type="ECO:0000313" key="16">
    <source>
        <dbReference type="EMBL" id="PVU90587.1"/>
    </source>
</evidence>
<evidence type="ECO:0000256" key="11">
    <source>
        <dbReference type="ARBA" id="ARBA00048679"/>
    </source>
</evidence>
<gene>
    <name evidence="17" type="ORF">BB559_000705</name>
    <name evidence="16" type="ORF">BB559_004533</name>
</gene>
<dbReference type="Pfam" id="PF00069">
    <property type="entry name" value="Pkinase"/>
    <property type="match status" value="1"/>
</dbReference>
<dbReference type="PROSITE" id="PS50108">
    <property type="entry name" value="CRIB"/>
    <property type="match status" value="1"/>
</dbReference>
<evidence type="ECO:0000256" key="9">
    <source>
        <dbReference type="ARBA" id="ARBA00022840"/>
    </source>
</evidence>
<feature type="region of interest" description="Disordered" evidence="13">
    <location>
        <begin position="1"/>
        <end position="24"/>
    </location>
</feature>
<name>A0A2T9Z4C0_9FUNG</name>
<sequence length="966" mass="108838">MDPNTKKKYLNPYRTAPTPTQSRLDEFLTLTASPAIDINSEIIPSKDEQYNKYRVKDNKTPQAPTSATQTNAFSKNKLEPSRPPPPIPKKNANAFTNSKKVPNKYPKITTNSQLSKTAMDSEPEPFFLSRTHEDANIGNINPAKMEHSQTEPLDRNTSPIQAAKSFKDVINNIVNSMSGKYLSPTDKKNAISAPYNPIHLTHVGVDNKTGEFTGLPKEWSQLLQSAGISKYDQENNKEAIIQVMEFYQENSAYHDSEVWKKMANANAMNIHTKDTRTNKNNADNISAEVNRKLDIVLNEQSNFVNKQPLKQYDQSKPRPLSRPQSKTQSQDKLDYVDDYKYKEEGKWEGGDMDFSDDNYSSSKRDETYKDEIPNDISQKQSPMINKQDFENQPYQETILSDIYDNLHSNYKPTTNFSQSIDKTYNTNTSYSSASSKISSEIIGYKTESNSKSIKSQGQAHQNITNSGDNMNNSQIYEQQSKSLRAFDKYNNIQTQAGGNEIGRNYTNSSSNLNIQAAISHQQHSQNKQVNGITKQLQSTKLSTQSLVSLNQSTHNKNQNEHNLSLKSSSKDLNYLSQNHLQGKKSNISQVSLNYESKNSKLASVSKDLPSSQQFNTINKHKQITTDNGYNPFKTKAMGNNLKEKPMINKNAQKILTEKPIPRNRPSPKEPTIQEVINKLRQICNSNDPTKLYKSLVKIGQGASGGVYTAQPVGSQNIVAIKQMNLELQPKKDLIINEILVMRESRHKNIVNFIDSFLYKEDLWVVMEYMEGGSLTDVVTNSLMTESQIATVCRETLEGLEHLHSRGVIHRDIKSDNVLLSMTGQIKLTDFGFCAQLNEGGHKRITMVGTPYWMAPEVVTRKEYGPKVDVWSLGIMAIEMVEGEPPYLNENPLRALYMIATNGTPRINNPESLSLVFRDFLAKALTVDPEMRPSTKEILTHPFIQKAGPLSSLGPLIRAARESSKQS</sequence>
<dbReference type="Gene3D" id="3.30.200.20">
    <property type="entry name" value="Phosphorylase Kinase, domain 1"/>
    <property type="match status" value="1"/>
</dbReference>
<feature type="compositionally biased region" description="Basic and acidic residues" evidence="13">
    <location>
        <begin position="329"/>
        <end position="349"/>
    </location>
</feature>
<evidence type="ECO:0000256" key="7">
    <source>
        <dbReference type="ARBA" id="ARBA00022741"/>
    </source>
</evidence>
<evidence type="ECO:0000256" key="1">
    <source>
        <dbReference type="ARBA" id="ARBA00004496"/>
    </source>
</evidence>
<dbReference type="SUPFAM" id="SSF56112">
    <property type="entry name" value="Protein kinase-like (PK-like)"/>
    <property type="match status" value="1"/>
</dbReference>
<evidence type="ECO:0000256" key="3">
    <source>
        <dbReference type="ARBA" id="ARBA00012513"/>
    </source>
</evidence>
<dbReference type="Proteomes" id="UP000245699">
    <property type="component" value="Unassembled WGS sequence"/>
</dbReference>
<dbReference type="GO" id="GO:0005524">
    <property type="term" value="F:ATP binding"/>
    <property type="evidence" value="ECO:0007669"/>
    <property type="project" value="UniProtKB-UniRule"/>
</dbReference>
<feature type="domain" description="CRIB" evidence="15">
    <location>
        <begin position="191"/>
        <end position="204"/>
    </location>
</feature>
<evidence type="ECO:0000259" key="15">
    <source>
        <dbReference type="PROSITE" id="PS50108"/>
    </source>
</evidence>
<feature type="compositionally biased region" description="Polar residues" evidence="13">
    <location>
        <begin position="60"/>
        <end position="74"/>
    </location>
</feature>
<feature type="binding site" evidence="12">
    <location>
        <position position="721"/>
    </location>
    <ligand>
        <name>ATP</name>
        <dbReference type="ChEBI" id="CHEBI:30616"/>
    </ligand>
</feature>
<evidence type="ECO:0000256" key="2">
    <source>
        <dbReference type="ARBA" id="ARBA00008874"/>
    </source>
</evidence>
<dbReference type="FunFam" id="3.30.200.20:FF:000705">
    <property type="entry name" value="Non-specific serine/threonine protein kinase"/>
    <property type="match status" value="1"/>
</dbReference>
<dbReference type="SMART" id="SM00285">
    <property type="entry name" value="PBD"/>
    <property type="match status" value="1"/>
</dbReference>
<keyword evidence="6" id="KW-0808">Transferase</keyword>
<keyword evidence="4" id="KW-0963">Cytoplasm</keyword>
<dbReference type="CDD" id="cd06614">
    <property type="entry name" value="STKc_PAK"/>
    <property type="match status" value="1"/>
</dbReference>
<comment type="catalytic activity">
    <reaction evidence="10">
        <text>L-threonyl-[protein] + ATP = O-phospho-L-threonyl-[protein] + ADP + H(+)</text>
        <dbReference type="Rhea" id="RHEA:46608"/>
        <dbReference type="Rhea" id="RHEA-COMP:11060"/>
        <dbReference type="Rhea" id="RHEA-COMP:11605"/>
        <dbReference type="ChEBI" id="CHEBI:15378"/>
        <dbReference type="ChEBI" id="CHEBI:30013"/>
        <dbReference type="ChEBI" id="CHEBI:30616"/>
        <dbReference type="ChEBI" id="CHEBI:61977"/>
        <dbReference type="ChEBI" id="CHEBI:456216"/>
        <dbReference type="EC" id="2.7.11.1"/>
    </reaction>
</comment>
<dbReference type="EC" id="2.7.11.1" evidence="3"/>
<dbReference type="PROSITE" id="PS50011">
    <property type="entry name" value="PROTEIN_KINASE_DOM"/>
    <property type="match status" value="1"/>
</dbReference>
<feature type="region of interest" description="Disordered" evidence="13">
    <location>
        <begin position="306"/>
        <end position="367"/>
    </location>
</feature>
<comment type="subcellular location">
    <subcellularLocation>
        <location evidence="1">Cytoplasm</location>
    </subcellularLocation>
</comment>
<proteinExistence type="inferred from homology"/>
<dbReference type="InterPro" id="IPR011009">
    <property type="entry name" value="Kinase-like_dom_sf"/>
</dbReference>
<dbReference type="STRING" id="61424.A0A2T9Z4C0"/>